<sequence>MAKDKDRTLNPAAAQRKAEKQKALKKGKAAVAAQRTERYATRNPARLERTIEALKAEKEVKGGKLGSRDQKLLEDAERDLARVKKAREALGDKAPAFGGRDGRGGGGGDERGGRGGGRGRGDGDGGRGGHYMGLGKRGREDEEGSSGSETDESVRKIPWPRDTPPPIPHQHRQRNTTSRPTNANEEPLGASRMPARDGEGEVVPNTSLPPKPVMKAKTTYESAPVVRDLQREATSRFVPSAVRRKIEAKAGKGGRLLEEEEVQGLEREGYGGAGGGGMVEVGDGEGRMGGSERGGVVIDAAPAAKDGEGGDKERKRERRRLEEEEERFRREMEMEIGGGSADEGGAGREEEARGVGVGVEMEEVSDEDL</sequence>
<reference evidence="3" key="1">
    <citation type="submission" date="2023-03" db="EMBL/GenBank/DDBJ databases">
        <title>Complete genome of Cladonia borealis.</title>
        <authorList>
            <person name="Park H."/>
        </authorList>
    </citation>
    <scope>NUCLEOTIDE SEQUENCE</scope>
    <source>
        <strain evidence="3">ANT050790</strain>
    </source>
</reference>
<feature type="compositionally biased region" description="Basic and acidic residues" evidence="1">
    <location>
        <begin position="100"/>
        <end position="127"/>
    </location>
</feature>
<feature type="compositionally biased region" description="Polar residues" evidence="1">
    <location>
        <begin position="175"/>
        <end position="184"/>
    </location>
</feature>
<protein>
    <recommendedName>
        <fullName evidence="2">Wbp11/ELF5/Saf1 N-terminal domain-containing protein</fullName>
    </recommendedName>
</protein>
<feature type="region of interest" description="Disordered" evidence="1">
    <location>
        <begin position="1"/>
        <end position="44"/>
    </location>
</feature>
<organism evidence="3 4">
    <name type="scientific">Cladonia borealis</name>
    <dbReference type="NCBI Taxonomy" id="184061"/>
    <lineage>
        <taxon>Eukaryota</taxon>
        <taxon>Fungi</taxon>
        <taxon>Dikarya</taxon>
        <taxon>Ascomycota</taxon>
        <taxon>Pezizomycotina</taxon>
        <taxon>Lecanoromycetes</taxon>
        <taxon>OSLEUM clade</taxon>
        <taxon>Lecanoromycetidae</taxon>
        <taxon>Lecanorales</taxon>
        <taxon>Lecanorineae</taxon>
        <taxon>Cladoniaceae</taxon>
        <taxon>Cladonia</taxon>
    </lineage>
</organism>
<evidence type="ECO:0000313" key="3">
    <source>
        <dbReference type="EMBL" id="KAK0507364.1"/>
    </source>
</evidence>
<feature type="domain" description="Wbp11/ELF5/Saf1 N-terminal" evidence="2">
    <location>
        <begin position="7"/>
        <end position="85"/>
    </location>
</feature>
<name>A0AA39QT07_9LECA</name>
<feature type="compositionally biased region" description="Gly residues" evidence="1">
    <location>
        <begin position="270"/>
        <end position="279"/>
    </location>
</feature>
<accession>A0AA39QT07</accession>
<feature type="compositionally biased region" description="Basic and acidic residues" evidence="1">
    <location>
        <begin position="35"/>
        <end position="44"/>
    </location>
</feature>
<proteinExistence type="predicted"/>
<feature type="compositionally biased region" description="Basic and acidic residues" evidence="1">
    <location>
        <begin position="305"/>
        <end position="333"/>
    </location>
</feature>
<evidence type="ECO:0000259" key="2">
    <source>
        <dbReference type="Pfam" id="PF09429"/>
    </source>
</evidence>
<keyword evidence="4" id="KW-1185">Reference proteome</keyword>
<feature type="region of interest" description="Disordered" evidence="1">
    <location>
        <begin position="84"/>
        <end position="216"/>
    </location>
</feature>
<dbReference type="InterPro" id="IPR019007">
    <property type="entry name" value="Wbp11/ELF5/Saf1_N"/>
</dbReference>
<dbReference type="AlphaFoldDB" id="A0AA39QT07"/>
<feature type="compositionally biased region" description="Acidic residues" evidence="1">
    <location>
        <begin position="360"/>
        <end position="369"/>
    </location>
</feature>
<dbReference type="Pfam" id="PF09429">
    <property type="entry name" value="Wbp11"/>
    <property type="match status" value="1"/>
</dbReference>
<dbReference type="GO" id="GO:0006396">
    <property type="term" value="P:RNA processing"/>
    <property type="evidence" value="ECO:0007669"/>
    <property type="project" value="InterPro"/>
</dbReference>
<evidence type="ECO:0000256" key="1">
    <source>
        <dbReference type="SAM" id="MobiDB-lite"/>
    </source>
</evidence>
<dbReference type="EMBL" id="JAFEKC020000024">
    <property type="protein sequence ID" value="KAK0507364.1"/>
    <property type="molecule type" value="Genomic_DNA"/>
</dbReference>
<comment type="caution">
    <text evidence="3">The sequence shown here is derived from an EMBL/GenBank/DDBJ whole genome shotgun (WGS) entry which is preliminary data.</text>
</comment>
<evidence type="ECO:0000313" key="4">
    <source>
        <dbReference type="Proteomes" id="UP001166286"/>
    </source>
</evidence>
<feature type="region of interest" description="Disordered" evidence="1">
    <location>
        <begin position="266"/>
        <end position="369"/>
    </location>
</feature>
<gene>
    <name evidence="3" type="ORF">JMJ35_010402</name>
</gene>
<dbReference type="Proteomes" id="UP001166286">
    <property type="component" value="Unassembled WGS sequence"/>
</dbReference>